<comment type="caution">
    <text evidence="1">The sequence shown here is derived from an EMBL/GenBank/DDBJ whole genome shotgun (WGS) entry which is preliminary data.</text>
</comment>
<dbReference type="PANTHER" id="PTHR33377:SF4">
    <property type="entry name" value="OS07G0285800 PROTEIN"/>
    <property type="match status" value="1"/>
</dbReference>
<name>A0A5J9W0C8_9POAL</name>
<accession>A0A5J9W0C8</accession>
<organism evidence="1 2">
    <name type="scientific">Eragrostis curvula</name>
    <name type="common">weeping love grass</name>
    <dbReference type="NCBI Taxonomy" id="38414"/>
    <lineage>
        <taxon>Eukaryota</taxon>
        <taxon>Viridiplantae</taxon>
        <taxon>Streptophyta</taxon>
        <taxon>Embryophyta</taxon>
        <taxon>Tracheophyta</taxon>
        <taxon>Spermatophyta</taxon>
        <taxon>Magnoliopsida</taxon>
        <taxon>Liliopsida</taxon>
        <taxon>Poales</taxon>
        <taxon>Poaceae</taxon>
        <taxon>PACMAD clade</taxon>
        <taxon>Chloridoideae</taxon>
        <taxon>Eragrostideae</taxon>
        <taxon>Eragrostidinae</taxon>
        <taxon>Eragrostis</taxon>
    </lineage>
</organism>
<gene>
    <name evidence="1" type="ORF">EJB05_14299</name>
</gene>
<dbReference type="InterPro" id="IPR013181">
    <property type="entry name" value="DUF1719"/>
</dbReference>
<evidence type="ECO:0000313" key="2">
    <source>
        <dbReference type="Proteomes" id="UP000324897"/>
    </source>
</evidence>
<dbReference type="PANTHER" id="PTHR33377">
    <property type="entry name" value="OS10G0134700 PROTEIN-RELATED"/>
    <property type="match status" value="1"/>
</dbReference>
<sequence>MKHRLDNKHGEKVSAGHNIERLEMAHSNLEHALDRAGKLPITDVSLLRRRKILKRAFEECIDVIHRCKLNAQEDNETNQGRMVMNSSFPKRIARATKSSIAYFFNMKQDGLCCSDVRRFEWLADCAGKFLRDVESGCSIHHQTFCRPFLRHLLEGKIPRYEKVHGSQLHDFHIWPICLEERGIEAELSYQYEDYNMPERKLPSTYLASQFKLVAETAARELTLLPDLLDNSHSYTPPWVGSQESYIKLTLLCRPNPICCKSIEHETCANNISTSGLSNKFPEQVISISLQCSIHSSIDEVGRNDLIDRSTPLHLRAGFVPHAMLEGLTGDFCIKKYLGGDLRNVQEEIEMVKSKRIDSLIRQPELANYMTCWQYVHGFAFLQLHDIRQPSAMFARLQYRLKARRVAKRKALFGGAFSSFCFFGKLKKQKAPNQ</sequence>
<dbReference type="EMBL" id="RWGY01000007">
    <property type="protein sequence ID" value="TVU40820.1"/>
    <property type="molecule type" value="Genomic_DNA"/>
</dbReference>
<evidence type="ECO:0000313" key="1">
    <source>
        <dbReference type="EMBL" id="TVU40820.1"/>
    </source>
</evidence>
<proteinExistence type="predicted"/>
<dbReference type="Proteomes" id="UP000324897">
    <property type="component" value="Chromosome 4"/>
</dbReference>
<protein>
    <submittedName>
        <fullName evidence="1">Uncharacterized protein</fullName>
    </submittedName>
</protein>
<dbReference type="SMART" id="SM01157">
    <property type="entry name" value="DUF1719"/>
    <property type="match status" value="1"/>
</dbReference>
<keyword evidence="2" id="KW-1185">Reference proteome</keyword>
<dbReference type="Pfam" id="PF08224">
    <property type="entry name" value="DUF1719"/>
    <property type="match status" value="2"/>
</dbReference>
<feature type="non-terminal residue" evidence="1">
    <location>
        <position position="1"/>
    </location>
</feature>
<dbReference type="AlphaFoldDB" id="A0A5J9W0C8"/>
<dbReference type="OrthoDB" id="660887at2759"/>
<reference evidence="1 2" key="1">
    <citation type="journal article" date="2019" name="Sci. Rep.">
        <title>A high-quality genome of Eragrostis curvula grass provides insights into Poaceae evolution and supports new strategies to enhance forage quality.</title>
        <authorList>
            <person name="Carballo J."/>
            <person name="Santos B.A.C.M."/>
            <person name="Zappacosta D."/>
            <person name="Garbus I."/>
            <person name="Selva J.P."/>
            <person name="Gallo C.A."/>
            <person name="Diaz A."/>
            <person name="Albertini E."/>
            <person name="Caccamo M."/>
            <person name="Echenique V."/>
        </authorList>
    </citation>
    <scope>NUCLEOTIDE SEQUENCE [LARGE SCALE GENOMIC DNA]</scope>
    <source>
        <strain evidence="2">cv. Victoria</strain>
        <tissue evidence="1">Leaf</tissue>
    </source>
</reference>
<dbReference type="Gramene" id="TVU40820">
    <property type="protein sequence ID" value="TVU40820"/>
    <property type="gene ID" value="EJB05_14299"/>
</dbReference>